<dbReference type="InterPro" id="IPR050789">
    <property type="entry name" value="Diverse_Enzym_Activities"/>
</dbReference>
<organism evidence="2 3">
    <name type="scientific">Saccharibacillus brassicae</name>
    <dbReference type="NCBI Taxonomy" id="2583377"/>
    <lineage>
        <taxon>Bacteria</taxon>
        <taxon>Bacillati</taxon>
        <taxon>Bacillota</taxon>
        <taxon>Bacilli</taxon>
        <taxon>Bacillales</taxon>
        <taxon>Paenibacillaceae</taxon>
        <taxon>Saccharibacillus</taxon>
    </lineage>
</organism>
<accession>A0A4Y6V1R8</accession>
<name>A0A4Y6V1R8_SACBS</name>
<feature type="domain" description="Beta-lactamase-related" evidence="1">
    <location>
        <begin position="10"/>
        <end position="380"/>
    </location>
</feature>
<dbReference type="PANTHER" id="PTHR43283">
    <property type="entry name" value="BETA-LACTAMASE-RELATED"/>
    <property type="match status" value="1"/>
</dbReference>
<keyword evidence="3" id="KW-1185">Reference proteome</keyword>
<protein>
    <submittedName>
        <fullName evidence="2">Beta-lactamase family protein</fullName>
    </submittedName>
</protein>
<evidence type="ECO:0000313" key="3">
    <source>
        <dbReference type="Proteomes" id="UP000316968"/>
    </source>
</evidence>
<dbReference type="EMBL" id="CP041217">
    <property type="protein sequence ID" value="QDH22606.1"/>
    <property type="molecule type" value="Genomic_DNA"/>
</dbReference>
<dbReference type="Gene3D" id="3.40.710.10">
    <property type="entry name" value="DD-peptidase/beta-lactamase superfamily"/>
    <property type="match status" value="1"/>
</dbReference>
<proteinExistence type="predicted"/>
<evidence type="ECO:0000313" key="2">
    <source>
        <dbReference type="EMBL" id="QDH22606.1"/>
    </source>
</evidence>
<gene>
    <name evidence="2" type="ORF">FFV09_18205</name>
</gene>
<reference evidence="2 3" key="1">
    <citation type="submission" date="2019-06" db="EMBL/GenBank/DDBJ databases">
        <title>Saccharibacillus brassicae sp. nov., an endophytic bacterium isolated from Chinese cabbage seeds (Brassica pekinensis).</title>
        <authorList>
            <person name="Jiang L."/>
            <person name="Lee J."/>
            <person name="Kim S.W."/>
        </authorList>
    </citation>
    <scope>NUCLEOTIDE SEQUENCE [LARGE SCALE GENOMIC DNA]</scope>
    <source>
        <strain evidence="3">KCTC 43072 / ATSA2</strain>
    </source>
</reference>
<dbReference type="RefSeq" id="WP_141449148.1">
    <property type="nucleotide sequence ID" value="NZ_CP041217.1"/>
</dbReference>
<dbReference type="KEGG" id="saca:FFV09_18205"/>
<evidence type="ECO:0000259" key="1">
    <source>
        <dbReference type="Pfam" id="PF00144"/>
    </source>
</evidence>
<dbReference type="Pfam" id="PF00144">
    <property type="entry name" value="Beta-lactamase"/>
    <property type="match status" value="1"/>
</dbReference>
<dbReference type="Proteomes" id="UP000316968">
    <property type="component" value="Chromosome"/>
</dbReference>
<dbReference type="InterPro" id="IPR012338">
    <property type="entry name" value="Beta-lactam/transpept-like"/>
</dbReference>
<dbReference type="AlphaFoldDB" id="A0A4Y6V1R8"/>
<dbReference type="SUPFAM" id="SSF56601">
    <property type="entry name" value="beta-lactamase/transpeptidase-like"/>
    <property type="match status" value="1"/>
</dbReference>
<dbReference type="PANTHER" id="PTHR43283:SF3">
    <property type="entry name" value="BETA-LACTAMASE FAMILY PROTEIN (AFU_ORTHOLOGUE AFUA_5G07500)"/>
    <property type="match status" value="1"/>
</dbReference>
<dbReference type="OrthoDB" id="9770183at2"/>
<dbReference type="InterPro" id="IPR001466">
    <property type="entry name" value="Beta-lactam-related"/>
</dbReference>
<sequence>MAQFDHLKALLRSFPETGPAGGACMIAQGGEVVYEHYFGQANVEKGIDTGPDTVFRLYSMTKVIVCAAALILFERGKFLLNEPLHRYLPEFEHVRKTVTSPTGQVHTEPVQNPILIRHAFGMMTGHPYPYGESLSVRELTRLRGELRERTGGLYTLRDEIRATAQAPLMFEPGTHWLYGYGHDLVAGLIEVISGKRIGQFLQDEIFGPLGMTDTGYRYRGDIEERMAVMYERAEDGTLTPASGEMDMLHRPDATLELGGQGLYATTRDYLKFASMMAAGGTLNGVRILGRHTIDLMRTNHLDERQMQDFGGSYSAGYGYGLGVRTLVDRAAGGSNSPLGEFGWTGMAGTWTSISPEHNTAIVYMHQMLPNMEEHYHLRVRAAAYGAL</sequence>